<name>C8W5B0_DESAS</name>
<evidence type="ECO:0000256" key="7">
    <source>
        <dbReference type="RuleBase" id="RU003685"/>
    </source>
</evidence>
<dbReference type="SUPFAM" id="SSF56762">
    <property type="entry name" value="HydB/Nqo4-like"/>
    <property type="match status" value="1"/>
</dbReference>
<keyword evidence="2 6" id="KW-0813">Transport</keyword>
<dbReference type="KEGG" id="dae:Dtox_1208"/>
<dbReference type="Gene3D" id="1.10.645.10">
    <property type="entry name" value="Cytochrome-c3 Hydrogenase, chain B"/>
    <property type="match status" value="1"/>
</dbReference>
<comment type="similarity">
    <text evidence="1 6 7">Belongs to the complex I 49 kDa subunit family.</text>
</comment>
<protein>
    <recommendedName>
        <fullName evidence="6">NADH-quinone oxidoreductase subunit D</fullName>
        <ecNumber evidence="6">7.1.1.-</ecNumber>
    </recommendedName>
    <alternativeName>
        <fullName evidence="6">NADH dehydrogenase I subunit D</fullName>
    </alternativeName>
    <alternativeName>
        <fullName evidence="6">NDH-1 subunit D</fullName>
    </alternativeName>
</protein>
<keyword evidence="10" id="KW-1185">Reference proteome</keyword>
<evidence type="ECO:0000256" key="4">
    <source>
        <dbReference type="ARBA" id="ARBA00022967"/>
    </source>
</evidence>
<evidence type="ECO:0000259" key="8">
    <source>
        <dbReference type="Pfam" id="PF00346"/>
    </source>
</evidence>
<dbReference type="PROSITE" id="PS00535">
    <property type="entry name" value="COMPLEX1_49K"/>
    <property type="match status" value="1"/>
</dbReference>
<dbReference type="PANTHER" id="PTHR11993">
    <property type="entry name" value="NADH-UBIQUINONE OXIDOREDUCTASE 49 KDA SUBUNIT"/>
    <property type="match status" value="1"/>
</dbReference>
<dbReference type="GO" id="GO:0005886">
    <property type="term" value="C:plasma membrane"/>
    <property type="evidence" value="ECO:0007669"/>
    <property type="project" value="UniProtKB-SubCell"/>
</dbReference>
<dbReference type="HOGENOM" id="CLU_015134_1_2_9"/>
<comment type="function">
    <text evidence="6">NDH-1 shuttles electrons from NADH, via FMN and iron-sulfur (Fe-S) centers, to quinones in the respiratory chain. The immediate electron acceptor for the enzyme in this species is believed to be a menaquinone. Couples the redox reaction to proton translocation (for every two electrons transferred, four hydrogen ions are translocated across the cytoplasmic membrane), and thus conserves the redox energy in a proton gradient.</text>
</comment>
<dbReference type="GO" id="GO:0051287">
    <property type="term" value="F:NAD binding"/>
    <property type="evidence" value="ECO:0007669"/>
    <property type="project" value="InterPro"/>
</dbReference>
<keyword evidence="6" id="KW-1003">Cell membrane</keyword>
<dbReference type="EC" id="7.1.1.-" evidence="6"/>
<dbReference type="OrthoDB" id="9801496at2"/>
<dbReference type="PANTHER" id="PTHR11993:SF10">
    <property type="entry name" value="NADH DEHYDROGENASE [UBIQUINONE] IRON-SULFUR PROTEIN 2, MITOCHONDRIAL"/>
    <property type="match status" value="1"/>
</dbReference>
<gene>
    <name evidence="6" type="primary">nuoD</name>
    <name evidence="9" type="ordered locus">Dtox_1208</name>
</gene>
<dbReference type="NCBIfam" id="NF004739">
    <property type="entry name" value="PRK06075.1"/>
    <property type="match status" value="1"/>
</dbReference>
<dbReference type="NCBIfam" id="NF008974">
    <property type="entry name" value="PRK12322.1"/>
    <property type="match status" value="1"/>
</dbReference>
<comment type="subunit">
    <text evidence="6">NDH-1 is composed of 14 different subunits. Subunits NuoB, C, D, E, F, and G constitute the peripheral sector of the complex.</text>
</comment>
<evidence type="ECO:0000256" key="6">
    <source>
        <dbReference type="HAMAP-Rule" id="MF_01358"/>
    </source>
</evidence>
<evidence type="ECO:0000256" key="5">
    <source>
        <dbReference type="ARBA" id="ARBA00023027"/>
    </source>
</evidence>
<evidence type="ECO:0000256" key="3">
    <source>
        <dbReference type="ARBA" id="ARBA00022719"/>
    </source>
</evidence>
<dbReference type="InterPro" id="IPR014029">
    <property type="entry name" value="NADH_UbQ_OxRdtase_49kDa_CS"/>
</dbReference>
<feature type="domain" description="NADH-quinone oxidoreductase subunit D" evidence="8">
    <location>
        <begin position="120"/>
        <end position="296"/>
    </location>
</feature>
<dbReference type="InterPro" id="IPR022885">
    <property type="entry name" value="NDH1_su_D/H"/>
</dbReference>
<dbReference type="GO" id="GO:0050136">
    <property type="term" value="F:NADH dehydrogenase (quinone) (non-electrogenic) activity"/>
    <property type="evidence" value="ECO:0007669"/>
    <property type="project" value="UniProtKB-UniRule"/>
</dbReference>
<dbReference type="Pfam" id="PF00346">
    <property type="entry name" value="Complex1_49kDa"/>
    <property type="match status" value="1"/>
</dbReference>
<keyword evidence="4 6" id="KW-1278">Translocase</keyword>
<reference evidence="9 10" key="1">
    <citation type="journal article" date="2009" name="Stand. Genomic Sci.">
        <title>Complete genome sequence of Desulfotomaculum acetoxidans type strain (5575).</title>
        <authorList>
            <person name="Spring S."/>
            <person name="Lapidus A."/>
            <person name="Schroder M."/>
            <person name="Gleim D."/>
            <person name="Sims D."/>
            <person name="Meincke L."/>
            <person name="Glavina Del Rio T."/>
            <person name="Tice H."/>
            <person name="Copeland A."/>
            <person name="Cheng J.F."/>
            <person name="Lucas S."/>
            <person name="Chen F."/>
            <person name="Nolan M."/>
            <person name="Bruce D."/>
            <person name="Goodwin L."/>
            <person name="Pitluck S."/>
            <person name="Ivanova N."/>
            <person name="Mavromatis K."/>
            <person name="Mikhailova N."/>
            <person name="Pati A."/>
            <person name="Chen A."/>
            <person name="Palaniappan K."/>
            <person name="Land M."/>
            <person name="Hauser L."/>
            <person name="Chang Y.J."/>
            <person name="Jeffries C.D."/>
            <person name="Chain P."/>
            <person name="Saunders E."/>
            <person name="Brettin T."/>
            <person name="Detter J.C."/>
            <person name="Goker M."/>
            <person name="Bristow J."/>
            <person name="Eisen J.A."/>
            <person name="Markowitz V."/>
            <person name="Hugenholtz P."/>
            <person name="Kyrpides N.C."/>
            <person name="Klenk H.P."/>
            <person name="Han C."/>
        </authorList>
    </citation>
    <scope>NUCLEOTIDE SEQUENCE [LARGE SCALE GENOMIC DNA]</scope>
    <source>
        <strain evidence="10">ATCC 49208 / DSM 771 / VKM B-1644</strain>
    </source>
</reference>
<organism evidence="9 10">
    <name type="scientific">Desulfofarcimen acetoxidans (strain ATCC 49208 / DSM 771 / KCTC 5769 / VKM B-1644 / 5575)</name>
    <name type="common">Desulfotomaculum acetoxidans</name>
    <dbReference type="NCBI Taxonomy" id="485916"/>
    <lineage>
        <taxon>Bacteria</taxon>
        <taxon>Bacillati</taxon>
        <taxon>Bacillota</taxon>
        <taxon>Clostridia</taxon>
        <taxon>Eubacteriales</taxon>
        <taxon>Peptococcaceae</taxon>
        <taxon>Desulfofarcimen</taxon>
    </lineage>
</organism>
<evidence type="ECO:0000313" key="9">
    <source>
        <dbReference type="EMBL" id="ACV62092.1"/>
    </source>
</evidence>
<dbReference type="GO" id="GO:0048038">
    <property type="term" value="F:quinone binding"/>
    <property type="evidence" value="ECO:0007669"/>
    <property type="project" value="UniProtKB-KW"/>
</dbReference>
<dbReference type="STRING" id="485916.Dtox_1208"/>
<dbReference type="HAMAP" id="MF_01358">
    <property type="entry name" value="NDH1_NuoD"/>
    <property type="match status" value="1"/>
</dbReference>
<sequence length="367" mass="41493">MLKTQTFSLNFGPQHPATHGVFQILLTLDGETIVKAEPICGYLHRGIEKLAEARTYTQVIPYTDRLDYLAAMLMNMGYVQAVEKLAQIEVPERAEYLRVITGELSRLTSHVLTTGVYALDIGGITGFFLCFREREKMMDLLEEISGSRMTVSYMRIGGVADDAPEGWLDKVDKFMDEMPGYIDEYDALITGNEIFQARTKHVGVLTQEQAISYSLSGPVLRSTGVNYDLRKAHPYSIYDRFDFEVPLGERGDCFDRYRCRVLEMRQSLRIIKQAIEQIKEIDGPIMAKVPKMFKPPKGEVYHEIESSKGILGYSVVSDGSNKPYRVHVRRPSFINLGYIDEMCRGWKVADVVAILGSIDIVLGEVDC</sequence>
<keyword evidence="9" id="KW-0560">Oxidoreductase</keyword>
<dbReference type="EMBL" id="CP001720">
    <property type="protein sequence ID" value="ACV62092.1"/>
    <property type="molecule type" value="Genomic_DNA"/>
</dbReference>
<keyword evidence="6" id="KW-0472">Membrane</keyword>
<keyword evidence="3 6" id="KW-0874">Quinone</keyword>
<evidence type="ECO:0000256" key="2">
    <source>
        <dbReference type="ARBA" id="ARBA00022448"/>
    </source>
</evidence>
<dbReference type="InterPro" id="IPR029014">
    <property type="entry name" value="NiFe-Hase_large"/>
</dbReference>
<dbReference type="Proteomes" id="UP000002217">
    <property type="component" value="Chromosome"/>
</dbReference>
<dbReference type="AlphaFoldDB" id="C8W5B0"/>
<dbReference type="eggNOG" id="COG0649">
    <property type="taxonomic scope" value="Bacteria"/>
</dbReference>
<comment type="subcellular location">
    <subcellularLocation>
        <location evidence="6">Cell membrane</location>
        <topology evidence="6">Peripheral membrane protein</topology>
        <orientation evidence="6">Cytoplasmic side</orientation>
    </subcellularLocation>
</comment>
<keyword evidence="5 6" id="KW-0520">NAD</keyword>
<accession>C8W5B0</accession>
<dbReference type="InterPro" id="IPR001135">
    <property type="entry name" value="NADH_Q_OxRdtase_suD"/>
</dbReference>
<evidence type="ECO:0000313" key="10">
    <source>
        <dbReference type="Proteomes" id="UP000002217"/>
    </source>
</evidence>
<dbReference type="RefSeq" id="WP_015756807.1">
    <property type="nucleotide sequence ID" value="NC_013216.1"/>
</dbReference>
<comment type="catalytic activity">
    <reaction evidence="6">
        <text>a quinone + NADH + 5 H(+)(in) = a quinol + NAD(+) + 4 H(+)(out)</text>
        <dbReference type="Rhea" id="RHEA:57888"/>
        <dbReference type="ChEBI" id="CHEBI:15378"/>
        <dbReference type="ChEBI" id="CHEBI:24646"/>
        <dbReference type="ChEBI" id="CHEBI:57540"/>
        <dbReference type="ChEBI" id="CHEBI:57945"/>
        <dbReference type="ChEBI" id="CHEBI:132124"/>
    </reaction>
</comment>
<evidence type="ECO:0000256" key="1">
    <source>
        <dbReference type="ARBA" id="ARBA00005769"/>
    </source>
</evidence>
<proteinExistence type="inferred from homology"/>